<feature type="transmembrane region" description="Helical" evidence="2">
    <location>
        <begin position="47"/>
        <end position="66"/>
    </location>
</feature>
<feature type="transmembrane region" description="Helical" evidence="2">
    <location>
        <begin position="78"/>
        <end position="101"/>
    </location>
</feature>
<feature type="transmembrane region" description="Helical" evidence="2">
    <location>
        <begin position="108"/>
        <end position="125"/>
    </location>
</feature>
<sequence>MIIQLSGRRLRLLARRPPRPFSGKRPRLRVLAAHARRRFRTWRGERPFWAGLFTSMAGLPILYWPYADLDLGGVPLALSTTSGAGSLIIGVLLVVLGLTLWYRQHLRVFAGIATLLLTLVSFPVANLGGLFLGLISGLIGGSLACSWIPPDAAEPSTVTAHEESTTVPPGDSRRGT</sequence>
<keyword evidence="4" id="KW-1185">Reference proteome</keyword>
<reference evidence="3" key="1">
    <citation type="journal article" date="2014" name="Int. J. Syst. Evol. Microbiol.">
        <title>Complete genome sequence of Corynebacterium casei LMG S-19264T (=DSM 44701T), isolated from a smear-ripened cheese.</title>
        <authorList>
            <consortium name="US DOE Joint Genome Institute (JGI-PGF)"/>
            <person name="Walter F."/>
            <person name="Albersmeier A."/>
            <person name="Kalinowski J."/>
            <person name="Ruckert C."/>
        </authorList>
    </citation>
    <scope>NUCLEOTIDE SEQUENCE</scope>
    <source>
        <strain evidence="3">JCM 3302</strain>
    </source>
</reference>
<keyword evidence="2" id="KW-0472">Membrane</keyword>
<protein>
    <recommendedName>
        <fullName evidence="5">Integral membrane protein</fullName>
    </recommendedName>
</protein>
<organism evidence="3 4">
    <name type="scientific">Streptomyces spiralis</name>
    <dbReference type="NCBI Taxonomy" id="66376"/>
    <lineage>
        <taxon>Bacteria</taxon>
        <taxon>Bacillati</taxon>
        <taxon>Actinomycetota</taxon>
        <taxon>Actinomycetes</taxon>
        <taxon>Kitasatosporales</taxon>
        <taxon>Streptomycetaceae</taxon>
        <taxon>Streptomyces</taxon>
    </lineage>
</organism>
<accession>A0A918ZLH6</accession>
<proteinExistence type="predicted"/>
<gene>
    <name evidence="3" type="ORF">GCM10014715_10360</name>
</gene>
<evidence type="ECO:0000313" key="4">
    <source>
        <dbReference type="Proteomes" id="UP000641386"/>
    </source>
</evidence>
<keyword evidence="2" id="KW-0812">Transmembrane</keyword>
<feature type="region of interest" description="Disordered" evidence="1">
    <location>
        <begin position="153"/>
        <end position="176"/>
    </location>
</feature>
<dbReference type="AlphaFoldDB" id="A0A918ZLH6"/>
<evidence type="ECO:0000256" key="1">
    <source>
        <dbReference type="SAM" id="MobiDB-lite"/>
    </source>
</evidence>
<evidence type="ECO:0000313" key="3">
    <source>
        <dbReference type="EMBL" id="GHE59086.1"/>
    </source>
</evidence>
<dbReference type="EMBL" id="BNBC01000003">
    <property type="protein sequence ID" value="GHE59086.1"/>
    <property type="molecule type" value="Genomic_DNA"/>
</dbReference>
<evidence type="ECO:0008006" key="5">
    <source>
        <dbReference type="Google" id="ProtNLM"/>
    </source>
</evidence>
<dbReference type="InterPro" id="IPR046096">
    <property type="entry name" value="DUF6114"/>
</dbReference>
<keyword evidence="2" id="KW-1133">Transmembrane helix</keyword>
<evidence type="ECO:0000256" key="2">
    <source>
        <dbReference type="SAM" id="Phobius"/>
    </source>
</evidence>
<dbReference type="Pfam" id="PF19609">
    <property type="entry name" value="DUF6114"/>
    <property type="match status" value="1"/>
</dbReference>
<reference evidence="3" key="2">
    <citation type="submission" date="2020-09" db="EMBL/GenBank/DDBJ databases">
        <authorList>
            <person name="Sun Q."/>
            <person name="Ohkuma M."/>
        </authorList>
    </citation>
    <scope>NUCLEOTIDE SEQUENCE</scope>
    <source>
        <strain evidence="3">JCM 3302</strain>
    </source>
</reference>
<name>A0A918ZLH6_9ACTN</name>
<comment type="caution">
    <text evidence="3">The sequence shown here is derived from an EMBL/GenBank/DDBJ whole genome shotgun (WGS) entry which is preliminary data.</text>
</comment>
<dbReference type="Proteomes" id="UP000641386">
    <property type="component" value="Unassembled WGS sequence"/>
</dbReference>